<reference evidence="1" key="1">
    <citation type="submission" date="2022-04" db="EMBL/GenBank/DDBJ databases">
        <title>Genome of the entomopathogenic fungus Entomophthora muscae.</title>
        <authorList>
            <person name="Elya C."/>
            <person name="Lovett B.R."/>
            <person name="Lee E."/>
            <person name="Macias A.M."/>
            <person name="Hajek A.E."/>
            <person name="De Bivort B.L."/>
            <person name="Kasson M.T."/>
            <person name="De Fine Licht H.H."/>
            <person name="Stajich J.E."/>
        </authorList>
    </citation>
    <scope>NUCLEOTIDE SEQUENCE</scope>
    <source>
        <strain evidence="1">Berkeley</strain>
    </source>
</reference>
<protein>
    <submittedName>
        <fullName evidence="1">Uncharacterized protein</fullName>
    </submittedName>
</protein>
<proteinExistence type="predicted"/>
<gene>
    <name evidence="1" type="ORF">DSO57_1036641</name>
</gene>
<name>A0ACC2RDX2_9FUNG</name>
<evidence type="ECO:0000313" key="2">
    <source>
        <dbReference type="Proteomes" id="UP001165960"/>
    </source>
</evidence>
<sequence>MGGYPLQARLLPSYVMVAPRPSRLLGPDQEEAGLPNNTSISRSGSKFIQVLSSLPLV</sequence>
<accession>A0ACC2RDX2</accession>
<dbReference type="Proteomes" id="UP001165960">
    <property type="component" value="Unassembled WGS sequence"/>
</dbReference>
<dbReference type="EMBL" id="QTSX02007458">
    <property type="protein sequence ID" value="KAJ9048283.1"/>
    <property type="molecule type" value="Genomic_DNA"/>
</dbReference>
<keyword evidence="2" id="KW-1185">Reference proteome</keyword>
<comment type="caution">
    <text evidence="1">The sequence shown here is derived from an EMBL/GenBank/DDBJ whole genome shotgun (WGS) entry which is preliminary data.</text>
</comment>
<evidence type="ECO:0000313" key="1">
    <source>
        <dbReference type="EMBL" id="KAJ9048283.1"/>
    </source>
</evidence>
<organism evidence="1 2">
    <name type="scientific">Entomophthora muscae</name>
    <dbReference type="NCBI Taxonomy" id="34485"/>
    <lineage>
        <taxon>Eukaryota</taxon>
        <taxon>Fungi</taxon>
        <taxon>Fungi incertae sedis</taxon>
        <taxon>Zoopagomycota</taxon>
        <taxon>Entomophthoromycotina</taxon>
        <taxon>Entomophthoromycetes</taxon>
        <taxon>Entomophthorales</taxon>
        <taxon>Entomophthoraceae</taxon>
        <taxon>Entomophthora</taxon>
    </lineage>
</organism>